<dbReference type="NCBIfam" id="TIGR01409">
    <property type="entry name" value="TAT_signal_seq"/>
    <property type="match status" value="1"/>
</dbReference>
<evidence type="ECO:0000313" key="7">
    <source>
        <dbReference type="Proteomes" id="UP001595921"/>
    </source>
</evidence>
<dbReference type="Pfam" id="PF00496">
    <property type="entry name" value="SBP_bac_5"/>
    <property type="match status" value="1"/>
</dbReference>
<dbReference type="Gene3D" id="3.40.190.10">
    <property type="entry name" value="Periplasmic binding protein-like II"/>
    <property type="match status" value="1"/>
</dbReference>
<sequence length="616" mass="67140">MDDNGQHSTRRQFLKTAAGAGSAMAIAGCAGSNEGGGSGNGSTNATGGETTGTDAGTTEQGDGGGGGGSATLDLINSTMSSLDPVGASDTASGWVTSQVFDGLMTYPDGAIPVEPVIAEGYETSDDYRTYTFTLKEGVTFHDGSEVTAQDFVYSYERLAGSDNSQQKADILSAINVVHETTGEGAYEPGSLAVEAVDDYTFQMEISEPFAPTLQVLSNNQFAAVPEGIVGDIEGYDGEMSYEEFATSNPIGAGPFQFEVWEQGTQASVTAYDDYHGSAPDIDGVHWQIIEDSNAMYNYAMNENADAFEIPTSKFDPSKLSVEGTDDKGRKRGTYGPLRNGKQADYIGVPTLSVYYMGFNMEAVEKPVRQAVAYALNQQTVVEQVFKDRGVPAYHYTTPSIYPGGAEAYTQHAEENYPYGYNETQLDEARRVMEEAGYSQSDPYELEFLIYDSKTWMQTAQLLRDQLQSAHVELSITRSPFSAMLSRVENMDMEMYSLAWIVPWAAPDAFVKHLNPAKSGPEADTFEAYNNWPTDTETAQRAIDAWNRITENRDPSDESENVRAEAAVTMEEANWEAVANLPVYHEIEERFSYQNVEIPPYGSGGAYKQKLNDATMN</sequence>
<dbReference type="CDD" id="cd00995">
    <property type="entry name" value="PBP2_NikA_DppA_OppA_like"/>
    <property type="match status" value="1"/>
</dbReference>
<dbReference type="PROSITE" id="PS51318">
    <property type="entry name" value="TAT"/>
    <property type="match status" value="1"/>
</dbReference>
<organism evidence="6 7">
    <name type="scientific">Halobium salinum</name>
    <dbReference type="NCBI Taxonomy" id="1364940"/>
    <lineage>
        <taxon>Archaea</taxon>
        <taxon>Methanobacteriati</taxon>
        <taxon>Methanobacteriota</taxon>
        <taxon>Stenosarchaea group</taxon>
        <taxon>Halobacteria</taxon>
        <taxon>Halobacteriales</taxon>
        <taxon>Haloferacaceae</taxon>
        <taxon>Halobium</taxon>
    </lineage>
</organism>
<dbReference type="RefSeq" id="WP_267625070.1">
    <property type="nucleotide sequence ID" value="NZ_JAODIW010000010.1"/>
</dbReference>
<evidence type="ECO:0000259" key="5">
    <source>
        <dbReference type="Pfam" id="PF00496"/>
    </source>
</evidence>
<protein>
    <submittedName>
        <fullName evidence="6">ABC transporter substrate-binding protein</fullName>
    </submittedName>
</protein>
<feature type="domain" description="Solute-binding protein family 5" evidence="5">
    <location>
        <begin position="113"/>
        <end position="514"/>
    </location>
</feature>
<dbReference type="InterPro" id="IPR039424">
    <property type="entry name" value="SBP_5"/>
</dbReference>
<dbReference type="PANTHER" id="PTHR30290">
    <property type="entry name" value="PERIPLASMIC BINDING COMPONENT OF ABC TRANSPORTER"/>
    <property type="match status" value="1"/>
</dbReference>
<evidence type="ECO:0000256" key="1">
    <source>
        <dbReference type="ARBA" id="ARBA00005695"/>
    </source>
</evidence>
<dbReference type="SUPFAM" id="SSF53850">
    <property type="entry name" value="Periplasmic binding protein-like II"/>
    <property type="match status" value="1"/>
</dbReference>
<keyword evidence="3" id="KW-0732">Signal</keyword>
<keyword evidence="7" id="KW-1185">Reference proteome</keyword>
<dbReference type="AlphaFoldDB" id="A0ABD5P6X7"/>
<proteinExistence type="inferred from homology"/>
<keyword evidence="2" id="KW-0813">Transport</keyword>
<evidence type="ECO:0000256" key="3">
    <source>
        <dbReference type="ARBA" id="ARBA00022729"/>
    </source>
</evidence>
<evidence type="ECO:0000313" key="6">
    <source>
        <dbReference type="EMBL" id="MFC4356632.1"/>
    </source>
</evidence>
<accession>A0ABD5P6X7</accession>
<evidence type="ECO:0000256" key="2">
    <source>
        <dbReference type="ARBA" id="ARBA00022448"/>
    </source>
</evidence>
<feature type="region of interest" description="Disordered" evidence="4">
    <location>
        <begin position="30"/>
        <end position="70"/>
    </location>
</feature>
<dbReference type="InterPro" id="IPR006311">
    <property type="entry name" value="TAT_signal"/>
</dbReference>
<dbReference type="PANTHER" id="PTHR30290:SF9">
    <property type="entry name" value="OLIGOPEPTIDE-BINDING PROTEIN APPA"/>
    <property type="match status" value="1"/>
</dbReference>
<dbReference type="Proteomes" id="UP001595921">
    <property type="component" value="Unassembled WGS sequence"/>
</dbReference>
<comment type="caution">
    <text evidence="6">The sequence shown here is derived from an EMBL/GenBank/DDBJ whole genome shotgun (WGS) entry which is preliminary data.</text>
</comment>
<dbReference type="InterPro" id="IPR000914">
    <property type="entry name" value="SBP_5_dom"/>
</dbReference>
<dbReference type="Gene3D" id="3.10.105.10">
    <property type="entry name" value="Dipeptide-binding Protein, Domain 3"/>
    <property type="match status" value="1"/>
</dbReference>
<feature type="compositionally biased region" description="Low complexity" evidence="4">
    <location>
        <begin position="41"/>
        <end position="60"/>
    </location>
</feature>
<comment type="similarity">
    <text evidence="1">Belongs to the bacterial solute-binding protein 5 family.</text>
</comment>
<gene>
    <name evidence="6" type="ORF">ACFO0N_01575</name>
</gene>
<dbReference type="EMBL" id="JBHSDS010000002">
    <property type="protein sequence ID" value="MFC4356632.1"/>
    <property type="molecule type" value="Genomic_DNA"/>
</dbReference>
<dbReference type="InterPro" id="IPR019546">
    <property type="entry name" value="TAT_signal_bac_arc"/>
</dbReference>
<evidence type="ECO:0000256" key="4">
    <source>
        <dbReference type="SAM" id="MobiDB-lite"/>
    </source>
</evidence>
<name>A0ABD5P6X7_9EURY</name>
<reference evidence="6 7" key="1">
    <citation type="journal article" date="2019" name="Int. J. Syst. Evol. Microbiol.">
        <title>The Global Catalogue of Microorganisms (GCM) 10K type strain sequencing project: providing services to taxonomists for standard genome sequencing and annotation.</title>
        <authorList>
            <consortium name="The Broad Institute Genomics Platform"/>
            <consortium name="The Broad Institute Genome Sequencing Center for Infectious Disease"/>
            <person name="Wu L."/>
            <person name="Ma J."/>
        </authorList>
    </citation>
    <scope>NUCLEOTIDE SEQUENCE [LARGE SCALE GENOMIC DNA]</scope>
    <source>
        <strain evidence="6 7">CGMCC 1.12553</strain>
    </source>
</reference>